<protein>
    <recommendedName>
        <fullName evidence="2">tRNA (adenine(58)-N(1))-methyltransferase catalytic subunit TRM61</fullName>
        <ecNumber evidence="1">2.1.1.220</ecNumber>
    </recommendedName>
    <alternativeName>
        <fullName evidence="3">tRNA(m1A58)-methyltransferase subunit TRM61</fullName>
    </alternativeName>
</protein>
<dbReference type="PANTHER" id="PTHR12133:SF1">
    <property type="entry name" value="TRNA (ADENINE(58)-N(1))-METHYLTRANSFERASE, MITOCHONDRIAL"/>
    <property type="match status" value="1"/>
</dbReference>
<evidence type="ECO:0000256" key="3">
    <source>
        <dbReference type="ARBA" id="ARBA00033309"/>
    </source>
</evidence>
<dbReference type="Gene3D" id="3.40.50.150">
    <property type="entry name" value="Vaccinia Virus protein VP39"/>
    <property type="match status" value="1"/>
</dbReference>
<dbReference type="SUPFAM" id="SSF53335">
    <property type="entry name" value="S-adenosyl-L-methionine-dependent methyltransferases"/>
    <property type="match status" value="1"/>
</dbReference>
<dbReference type="OMA" id="NERHATP"/>
<dbReference type="PANTHER" id="PTHR12133">
    <property type="entry name" value="TRNA (ADENINE(58)-N(1))-METHYLTRANSFERASE"/>
    <property type="match status" value="1"/>
</dbReference>
<evidence type="ECO:0000256" key="1">
    <source>
        <dbReference type="ARBA" id="ARBA00012796"/>
    </source>
</evidence>
<evidence type="ECO:0000313" key="4">
    <source>
        <dbReference type="EMBL" id="CAR66011.1"/>
    </source>
</evidence>
<keyword evidence="5" id="KW-1185">Reference proteome</keyword>
<dbReference type="VEuPathDB" id="FungiDB:DEHA2G20878g"/>
<dbReference type="EC" id="2.1.1.220" evidence="1"/>
<dbReference type="InterPro" id="IPR014816">
    <property type="entry name" value="tRNA_MeTrfase_Gcd14"/>
</dbReference>
<dbReference type="Proteomes" id="UP000000599">
    <property type="component" value="Chromosome G"/>
</dbReference>
<dbReference type="GeneID" id="8999267"/>
<dbReference type="KEGG" id="dha:DEHA2G20878g"/>
<dbReference type="GO" id="GO:0030488">
    <property type="term" value="P:tRNA methylation"/>
    <property type="evidence" value="ECO:0007669"/>
    <property type="project" value="InterPro"/>
</dbReference>
<sequence length="363" mass="40794">MLLGHKRFQSYVANAFKEGDLAIVRRLKNPAQAYLTKPLKKGVVVQTHNGEFSHDDIIGKPKRVYLRYRMKENKKVNIGDDKFIVTEPTLDEYTSLVKRLAQPIYSFDASILVQLADIDVDFPKIISETSEMKLENHPKHFLEAGTGNGSLTLSICNAIHAANGLAKHYNDKSLRGAILHSVDRNRMHSSVGKANVSNYKNGRYVDDVEFYISENPSAWLKEHMQQNENSDPYLSGVFLDLPNPEAYLHDIARHMKLEATLIVFCPSVTQILQCKKLIEDSRRVSADVYQKNDKLIDLTLTKTIELPPGNGGGTREWDVKTVFTRDSEENVSICRPKVGLKVVGGGFVGVFKKSSVNGEDFNL</sequence>
<evidence type="ECO:0000256" key="2">
    <source>
        <dbReference type="ARBA" id="ARBA00015963"/>
    </source>
</evidence>
<dbReference type="GO" id="GO:0031515">
    <property type="term" value="C:tRNA (m1A) methyltransferase complex"/>
    <property type="evidence" value="ECO:0007669"/>
    <property type="project" value="InterPro"/>
</dbReference>
<dbReference type="AlphaFoldDB" id="B5RUW8"/>
<dbReference type="InParanoid" id="B5RUW8"/>
<dbReference type="HOGENOM" id="CLU_029873_1_0_1"/>
<dbReference type="STRING" id="284592.B5RUW8"/>
<evidence type="ECO:0000313" key="5">
    <source>
        <dbReference type="Proteomes" id="UP000000599"/>
    </source>
</evidence>
<dbReference type="OrthoDB" id="5585464at2759"/>
<proteinExistence type="predicted"/>
<organism evidence="4 5">
    <name type="scientific">Debaryomyces hansenii (strain ATCC 36239 / CBS 767 / BCRC 21394 / JCM 1990 / NBRC 0083 / IGC 2968)</name>
    <name type="common">Yeast</name>
    <name type="synonym">Torulaspora hansenii</name>
    <dbReference type="NCBI Taxonomy" id="284592"/>
    <lineage>
        <taxon>Eukaryota</taxon>
        <taxon>Fungi</taxon>
        <taxon>Dikarya</taxon>
        <taxon>Ascomycota</taxon>
        <taxon>Saccharomycotina</taxon>
        <taxon>Pichiomycetes</taxon>
        <taxon>Debaryomycetaceae</taxon>
        <taxon>Debaryomyces</taxon>
    </lineage>
</organism>
<gene>
    <name evidence="4" type="ordered locus">DEHA2G20878g</name>
</gene>
<dbReference type="PROSITE" id="PS51620">
    <property type="entry name" value="SAM_TRM61"/>
    <property type="match status" value="1"/>
</dbReference>
<accession>B5RUW8</accession>
<name>B5RUW8_DEBHA</name>
<dbReference type="RefSeq" id="XP_002770679.1">
    <property type="nucleotide sequence ID" value="XM_002770633.1"/>
</dbReference>
<dbReference type="GO" id="GO:0005739">
    <property type="term" value="C:mitochondrion"/>
    <property type="evidence" value="ECO:0007669"/>
    <property type="project" value="TreeGrafter"/>
</dbReference>
<dbReference type="GO" id="GO:0160107">
    <property type="term" value="F:tRNA (adenine(58)-N1)-methyltransferase activity"/>
    <property type="evidence" value="ECO:0007669"/>
    <property type="project" value="UniProtKB-EC"/>
</dbReference>
<dbReference type="EMBL" id="CR382139">
    <property type="protein sequence ID" value="CAR66011.1"/>
    <property type="molecule type" value="Genomic_DNA"/>
</dbReference>
<dbReference type="eggNOG" id="ENOG502RWWI">
    <property type="taxonomic scope" value="Eukaryota"/>
</dbReference>
<reference evidence="4 5" key="1">
    <citation type="journal article" date="2004" name="Nature">
        <title>Genome evolution in yeasts.</title>
        <authorList>
            <consortium name="Genolevures"/>
            <person name="Dujon B."/>
            <person name="Sherman D."/>
            <person name="Fischer G."/>
            <person name="Durrens P."/>
            <person name="Casaregola S."/>
            <person name="Lafontaine I."/>
            <person name="de Montigny J."/>
            <person name="Marck C."/>
            <person name="Neuveglise C."/>
            <person name="Talla E."/>
            <person name="Goffard N."/>
            <person name="Frangeul L."/>
            <person name="Aigle M."/>
            <person name="Anthouard V."/>
            <person name="Babour A."/>
            <person name="Barbe V."/>
            <person name="Barnay S."/>
            <person name="Blanchin S."/>
            <person name="Beckerich J.M."/>
            <person name="Beyne E."/>
            <person name="Bleykasten C."/>
            <person name="Boisrame A."/>
            <person name="Boyer J."/>
            <person name="Cattolico L."/>
            <person name="Confanioleri F."/>
            <person name="de Daruvar A."/>
            <person name="Despons L."/>
            <person name="Fabre E."/>
            <person name="Fairhead C."/>
            <person name="Ferry-Dumazet H."/>
            <person name="Groppi A."/>
            <person name="Hantraye F."/>
            <person name="Hennequin C."/>
            <person name="Jauniaux N."/>
            <person name="Joyet P."/>
            <person name="Kachouri R."/>
            <person name="Kerrest A."/>
            <person name="Koszul R."/>
            <person name="Lemaire M."/>
            <person name="Lesur I."/>
            <person name="Ma L."/>
            <person name="Muller H."/>
            <person name="Nicaud J.M."/>
            <person name="Nikolski M."/>
            <person name="Oztas S."/>
            <person name="Ozier-Kalogeropoulos O."/>
            <person name="Pellenz S."/>
            <person name="Potier S."/>
            <person name="Richard G.F."/>
            <person name="Straub M.L."/>
            <person name="Suleau A."/>
            <person name="Swennene D."/>
            <person name="Tekaia F."/>
            <person name="Wesolowski-Louvel M."/>
            <person name="Westhof E."/>
            <person name="Wirth B."/>
            <person name="Zeniou-Meyer M."/>
            <person name="Zivanovic I."/>
            <person name="Bolotin-Fukuhara M."/>
            <person name="Thierry A."/>
            <person name="Bouchier C."/>
            <person name="Caudron B."/>
            <person name="Scarpelli C."/>
            <person name="Gaillardin C."/>
            <person name="Weissenbach J."/>
            <person name="Wincker P."/>
            <person name="Souciet J.L."/>
        </authorList>
    </citation>
    <scope>NUCLEOTIDE SEQUENCE [LARGE SCALE GENOMIC DNA]</scope>
    <source>
        <strain evidence="5">ATCC 36239 / CBS 767 / BCRC 21394 / JCM 1990 / NBRC 0083 / IGC 2968</strain>
    </source>
</reference>
<dbReference type="InterPro" id="IPR029063">
    <property type="entry name" value="SAM-dependent_MTases_sf"/>
</dbReference>